<dbReference type="Proteomes" id="UP001199424">
    <property type="component" value="Unassembled WGS sequence"/>
</dbReference>
<dbReference type="SUPFAM" id="SSF46689">
    <property type="entry name" value="Homeodomain-like"/>
    <property type="match status" value="1"/>
</dbReference>
<dbReference type="Pfam" id="PF14278">
    <property type="entry name" value="TetR_C_8"/>
    <property type="match status" value="1"/>
</dbReference>
<comment type="caution">
    <text evidence="4">The sequence shown here is derived from an EMBL/GenBank/DDBJ whole genome shotgun (WGS) entry which is preliminary data.</text>
</comment>
<evidence type="ECO:0000259" key="3">
    <source>
        <dbReference type="PROSITE" id="PS50977"/>
    </source>
</evidence>
<organism evidence="4 5">
    <name type="scientific">Hominenteromicrobium mulieris</name>
    <dbReference type="NCBI Taxonomy" id="2885357"/>
    <lineage>
        <taxon>Bacteria</taxon>
        <taxon>Bacillati</taxon>
        <taxon>Bacillota</taxon>
        <taxon>Clostridia</taxon>
        <taxon>Eubacteriales</taxon>
        <taxon>Oscillospiraceae</taxon>
        <taxon>Hominenteromicrobium</taxon>
    </lineage>
</organism>
<gene>
    <name evidence="4" type="ORF">LKD31_06895</name>
</gene>
<evidence type="ECO:0000313" key="4">
    <source>
        <dbReference type="EMBL" id="MCC2136742.1"/>
    </source>
</evidence>
<accession>A0AAE3DIM4</accession>
<dbReference type="RefSeq" id="WP_308449121.1">
    <property type="nucleotide sequence ID" value="NZ_JAJEQC010000005.1"/>
</dbReference>
<feature type="domain" description="HTH tetR-type" evidence="3">
    <location>
        <begin position="9"/>
        <end position="69"/>
    </location>
</feature>
<dbReference type="Gene3D" id="1.10.357.10">
    <property type="entry name" value="Tetracycline Repressor, domain 2"/>
    <property type="match status" value="1"/>
</dbReference>
<dbReference type="AlphaFoldDB" id="A0AAE3DIM4"/>
<dbReference type="EMBL" id="JAJEQC010000005">
    <property type="protein sequence ID" value="MCC2136742.1"/>
    <property type="molecule type" value="Genomic_DNA"/>
</dbReference>
<dbReference type="InterPro" id="IPR009057">
    <property type="entry name" value="Homeodomain-like_sf"/>
</dbReference>
<evidence type="ECO:0000256" key="2">
    <source>
        <dbReference type="PROSITE-ProRule" id="PRU00335"/>
    </source>
</evidence>
<feature type="DNA-binding region" description="H-T-H motif" evidence="2">
    <location>
        <begin position="32"/>
        <end position="51"/>
    </location>
</feature>
<dbReference type="GO" id="GO:0003677">
    <property type="term" value="F:DNA binding"/>
    <property type="evidence" value="ECO:0007669"/>
    <property type="project" value="UniProtKB-UniRule"/>
</dbReference>
<dbReference type="InterPro" id="IPR039532">
    <property type="entry name" value="TetR_C_Firmicutes"/>
</dbReference>
<proteinExistence type="predicted"/>
<dbReference type="InterPro" id="IPR001647">
    <property type="entry name" value="HTH_TetR"/>
</dbReference>
<keyword evidence="1 2" id="KW-0238">DNA-binding</keyword>
<name>A0AAE3DIM4_9FIRM</name>
<evidence type="ECO:0000256" key="1">
    <source>
        <dbReference type="ARBA" id="ARBA00023125"/>
    </source>
</evidence>
<protein>
    <submittedName>
        <fullName evidence="4">TetR/AcrR family transcriptional regulator</fullName>
    </submittedName>
</protein>
<dbReference type="InterPro" id="IPR050624">
    <property type="entry name" value="HTH-type_Tx_Regulator"/>
</dbReference>
<dbReference type="Pfam" id="PF00440">
    <property type="entry name" value="TetR_N"/>
    <property type="match status" value="1"/>
</dbReference>
<sequence>MNRSESKYFATAARMDEAFLKLLEKKDFTYITVKEICEKAGVNRSTFYLHYETVSDLLAESARYIIDQFVEAMPHDTAEFMSQIQTRPLEELYLITPEYLTPYLNYIKKHRRIFRTTLEQASVLGMNDAYLSLNRHVFIPILNRYHVPLPNQKYMMPFYINGIMGIVNEWLKENCEDSIEHMISVIQVCIPGHQFEESQR</sequence>
<dbReference type="PANTHER" id="PTHR43479">
    <property type="entry name" value="ACREF/ENVCD OPERON REPRESSOR-RELATED"/>
    <property type="match status" value="1"/>
</dbReference>
<evidence type="ECO:0000313" key="5">
    <source>
        <dbReference type="Proteomes" id="UP001199424"/>
    </source>
</evidence>
<keyword evidence="5" id="KW-1185">Reference proteome</keyword>
<reference evidence="4" key="1">
    <citation type="submission" date="2021-10" db="EMBL/GenBank/DDBJ databases">
        <title>Anaerobic single-cell dispensing facilitates the cultivation of human gut bacteria.</title>
        <authorList>
            <person name="Afrizal A."/>
        </authorList>
    </citation>
    <scope>NUCLEOTIDE SEQUENCE</scope>
    <source>
        <strain evidence="4">CLA-AA-H250</strain>
    </source>
</reference>
<dbReference type="PROSITE" id="PS50977">
    <property type="entry name" value="HTH_TETR_2"/>
    <property type="match status" value="1"/>
</dbReference>
<dbReference type="PANTHER" id="PTHR43479:SF11">
    <property type="entry name" value="ACREF_ENVCD OPERON REPRESSOR-RELATED"/>
    <property type="match status" value="1"/>
</dbReference>